<dbReference type="EC" id="1.14.15.45" evidence="12"/>
<evidence type="ECO:0000256" key="2">
    <source>
        <dbReference type="ARBA" id="ARBA00005349"/>
    </source>
</evidence>
<name>A0A8B8DZ28_CRAVI</name>
<gene>
    <name evidence="15" type="primary">LOC111130282</name>
</gene>
<evidence type="ECO:0000313" key="15">
    <source>
        <dbReference type="RefSeq" id="XP_022332833.1"/>
    </source>
</evidence>
<organism evidence="14 15">
    <name type="scientific">Crassostrea virginica</name>
    <name type="common">Eastern oyster</name>
    <dbReference type="NCBI Taxonomy" id="6565"/>
    <lineage>
        <taxon>Eukaryota</taxon>
        <taxon>Metazoa</taxon>
        <taxon>Spiralia</taxon>
        <taxon>Lophotrochozoa</taxon>
        <taxon>Mollusca</taxon>
        <taxon>Bivalvia</taxon>
        <taxon>Autobranchia</taxon>
        <taxon>Pteriomorphia</taxon>
        <taxon>Ostreida</taxon>
        <taxon>Ostreoidea</taxon>
        <taxon>Ostreidae</taxon>
        <taxon>Crassostrea</taxon>
    </lineage>
</organism>
<comment type="catalytic activity">
    <reaction evidence="12">
        <text>a 2-methoxy-6-(all-trans-polyprenyl)phenol + 2 reduced [2Fe-2S]-[ferredoxin] + O2 + 2 H(+) = a 2-methoxy-6-(all-trans-polyprenyl)benzene-1,4-diol + 2 oxidized [2Fe-2S]-[ferredoxin] + H2O</text>
        <dbReference type="Rhea" id="RHEA:81183"/>
        <dbReference type="Rhea" id="RHEA-COMP:9551"/>
        <dbReference type="Rhea" id="RHEA-COMP:10000"/>
        <dbReference type="Rhea" id="RHEA-COMP:10001"/>
        <dbReference type="Rhea" id="RHEA-COMP:10858"/>
        <dbReference type="ChEBI" id="CHEBI:15377"/>
        <dbReference type="ChEBI" id="CHEBI:15378"/>
        <dbReference type="ChEBI" id="CHEBI:15379"/>
        <dbReference type="ChEBI" id="CHEBI:33737"/>
        <dbReference type="ChEBI" id="CHEBI:33738"/>
        <dbReference type="ChEBI" id="CHEBI:62731"/>
        <dbReference type="ChEBI" id="CHEBI:84166"/>
        <dbReference type="EC" id="1.14.15.46"/>
    </reaction>
</comment>
<dbReference type="OrthoDB" id="683240at2759"/>
<dbReference type="GO" id="GO:0120538">
    <property type="term" value="F:2-methoxy-6-polyprenolphenol 4-hydroxylase activity"/>
    <property type="evidence" value="ECO:0007669"/>
    <property type="project" value="UniProtKB-EC"/>
</dbReference>
<evidence type="ECO:0000256" key="9">
    <source>
        <dbReference type="ARBA" id="ARBA00023033"/>
    </source>
</evidence>
<evidence type="ECO:0000256" key="12">
    <source>
        <dbReference type="HAMAP-Rule" id="MF_03193"/>
    </source>
</evidence>
<dbReference type="FunFam" id="3.50.50.60:FF:000086">
    <property type="entry name" value="Ubiquinone biosynthesis monooxygenase COQ6, mitochondrial"/>
    <property type="match status" value="1"/>
</dbReference>
<accession>A0A8B8DZ28</accession>
<comment type="function">
    <text evidence="12">FAD-dependent monooxygenase required for two non-consecutive steps during ubiquinone biosynthesis. Required for the C5-ring hydroxylation during ubiquinone biosynthesis by catalyzing the hydroxylation of 4-hydroxy-3-(all-trans-polyprenyl)benzoic acid to 3,4-dihydroxy-5-(all-trans-polyprenyl)benzoic acid. Also acts downstream of coq4, for the C1-hydroxylation during ubiquinone biosynthesis by catalyzing the hydroxylation of 2-methoxy-6-(all-trans-polyprenyl)phenol to 2-methoxy-6-(all-trans-polyprenyl)benzene-1,4-diol. The electrons required for the hydroxylation reaction are funneled indirectly to coq6 from NADPH via a ferredoxin/ferredoxin reductase system.</text>
</comment>
<dbReference type="GO" id="GO:0106364">
    <property type="term" value="F:4-hydroxy-3-all-trans-polyprenylbenzoate oxygenase activity"/>
    <property type="evidence" value="ECO:0007669"/>
    <property type="project" value="UniProtKB-EC"/>
</dbReference>
<dbReference type="Gene3D" id="3.50.50.60">
    <property type="entry name" value="FAD/NAD(P)-binding domain"/>
    <property type="match status" value="2"/>
</dbReference>
<dbReference type="InterPro" id="IPR010971">
    <property type="entry name" value="UbiH/COQ6"/>
</dbReference>
<dbReference type="NCBIfam" id="TIGR01989">
    <property type="entry name" value="COQ6"/>
    <property type="match status" value="1"/>
</dbReference>
<keyword evidence="10 12" id="KW-0496">Mitochondrion</keyword>
<dbReference type="FunFam" id="3.50.50.60:FF:000021">
    <property type="entry name" value="Ubiquinone biosynthesis monooxygenase COQ6"/>
    <property type="match status" value="1"/>
</dbReference>
<protein>
    <recommendedName>
        <fullName evidence="12">Ubiquinone biosynthesis monooxygenase COQ6, mitochondrial</fullName>
        <ecNumber evidence="12">1.14.15.45</ecNumber>
    </recommendedName>
    <alternativeName>
        <fullName evidence="12">2-methoxy-6-polyprenolphenol 4-hydroxylase</fullName>
        <ecNumber evidence="12">1.14.15.46</ecNumber>
    </alternativeName>
</protein>
<evidence type="ECO:0000256" key="6">
    <source>
        <dbReference type="ARBA" id="ARBA00022827"/>
    </source>
</evidence>
<keyword evidence="7" id="KW-0809">Transit peptide</keyword>
<dbReference type="GO" id="GO:0071949">
    <property type="term" value="F:FAD binding"/>
    <property type="evidence" value="ECO:0007669"/>
    <property type="project" value="InterPro"/>
</dbReference>
<keyword evidence="14" id="KW-1185">Reference proteome</keyword>
<dbReference type="InterPro" id="IPR051205">
    <property type="entry name" value="UbiH/COQ6_monooxygenase"/>
</dbReference>
<keyword evidence="11 12" id="KW-0472">Membrane</keyword>
<sequence length="471" mass="52065">MACNILKHCKLCNLTSRIVNSLASRNIHSNSNEKADIVISGGGMVGTAMACALGHADFLQDKKVILLESAPEKKNFKLSERFSNRTCAISPSTVSLFQSIGAWDEILQMRCQPVKRMQVWESCSDSLITFNDEELMDDLAYIVENDVILEAIRRRLSTLSEKVEVRYQTSAKSYIVPGSTPGHEGVDQNTWVTIETDKGNIIQTKLLIGADGMNSAVRKAGKFHVFQQDYQQQAVVATLEVSGTSDNSVAWQRFLPTGPVAMLPLSNQYSCLIWTTSPTKAKYLKDLEDDSFVDAVNDAFWHERDLDSTVTSISHKYQQLLNYVFTDNQVVRQLPPTVVGVDPGSRASFPLSLVHSSNYVKPRVALIGDAAHRLHPLAGQGVNLGFGDVSCLSRLLAEAVQSGSDVGSLYYLTKYETERQRAVLPVVMTIHGLHYLYNTDFSPVVLLRSLGLQSTNALQFVKNKIIQQASA</sequence>
<reference evidence="15" key="1">
    <citation type="submission" date="2025-08" db="UniProtKB">
        <authorList>
            <consortium name="RefSeq"/>
        </authorList>
    </citation>
    <scope>IDENTIFICATION</scope>
    <source>
        <tissue evidence="15">Whole sample</tissue>
    </source>
</reference>
<evidence type="ECO:0000256" key="7">
    <source>
        <dbReference type="ARBA" id="ARBA00022946"/>
    </source>
</evidence>
<keyword evidence="5 12" id="KW-0999">Mitochondrion inner membrane</keyword>
<dbReference type="GO" id="GO:0016712">
    <property type="term" value="F:oxidoreductase activity, acting on paired donors, with incorporation or reduction of molecular oxygen, reduced flavin or flavoprotein as one donor, and incorporation of one atom of oxygen"/>
    <property type="evidence" value="ECO:0007669"/>
    <property type="project" value="UniProtKB-UniRule"/>
</dbReference>
<dbReference type="HAMAP" id="MF_03193">
    <property type="entry name" value="COQ6_monooxygenase"/>
    <property type="match status" value="1"/>
</dbReference>
<dbReference type="AlphaFoldDB" id="A0A8B8DZ28"/>
<keyword evidence="6 12" id="KW-0274">FAD</keyword>
<dbReference type="PANTHER" id="PTHR43876">
    <property type="entry name" value="UBIQUINONE BIOSYNTHESIS MONOOXYGENASE COQ6, MITOCHONDRIAL"/>
    <property type="match status" value="1"/>
</dbReference>
<keyword evidence="4 12" id="KW-0831">Ubiquinone biosynthesis</keyword>
<dbReference type="KEGG" id="cvn:111130282"/>
<evidence type="ECO:0000313" key="14">
    <source>
        <dbReference type="Proteomes" id="UP000694844"/>
    </source>
</evidence>
<comment type="subunit">
    <text evidence="12">Component of a multi-subunit COQ enzyme complex.</text>
</comment>
<comment type="subcellular location">
    <subcellularLocation>
        <location evidence="12">Mitochondrion inner membrane</location>
        <topology evidence="12">Peripheral membrane protein</topology>
        <orientation evidence="12">Matrix side</orientation>
    </subcellularLocation>
</comment>
<evidence type="ECO:0000256" key="1">
    <source>
        <dbReference type="ARBA" id="ARBA00001974"/>
    </source>
</evidence>
<evidence type="ECO:0000259" key="13">
    <source>
        <dbReference type="Pfam" id="PF01494"/>
    </source>
</evidence>
<comment type="cofactor">
    <cofactor evidence="1 12">
        <name>FAD</name>
        <dbReference type="ChEBI" id="CHEBI:57692"/>
    </cofactor>
</comment>
<evidence type="ECO:0000256" key="4">
    <source>
        <dbReference type="ARBA" id="ARBA00022688"/>
    </source>
</evidence>
<dbReference type="RefSeq" id="XP_022332833.1">
    <property type="nucleotide sequence ID" value="XM_022477125.1"/>
</dbReference>
<evidence type="ECO:0000256" key="5">
    <source>
        <dbReference type="ARBA" id="ARBA00022792"/>
    </source>
</evidence>
<dbReference type="InterPro" id="IPR036188">
    <property type="entry name" value="FAD/NAD-bd_sf"/>
</dbReference>
<evidence type="ECO:0000256" key="8">
    <source>
        <dbReference type="ARBA" id="ARBA00023002"/>
    </source>
</evidence>
<dbReference type="UniPathway" id="UPA00232"/>
<dbReference type="PRINTS" id="PR00420">
    <property type="entry name" value="RNGMNOXGNASE"/>
</dbReference>
<keyword evidence="3 12" id="KW-0285">Flavoprotein</keyword>
<comment type="pathway">
    <text evidence="12">Cofactor biosynthesis; ubiquinone biosynthesis.</text>
</comment>
<comment type="catalytic activity">
    <reaction evidence="12">
        <text>a 4-hydroxy-3-(all-trans-polyprenyl)benzoate + 2 reduced [2Fe-2S]-[ferredoxin] + O2 + 2 H(+) = a 3,4-dihydroxy-5-(all-trans-polyprenyl)benzoate + 2 oxidized [2Fe-2S]-[ferredoxin] + H2O</text>
        <dbReference type="Rhea" id="RHEA:81195"/>
        <dbReference type="Rhea" id="RHEA-COMP:9514"/>
        <dbReference type="Rhea" id="RHEA-COMP:10000"/>
        <dbReference type="Rhea" id="RHEA-COMP:10001"/>
        <dbReference type="Rhea" id="RHEA-COMP:10930"/>
        <dbReference type="ChEBI" id="CHEBI:15377"/>
        <dbReference type="ChEBI" id="CHEBI:15378"/>
        <dbReference type="ChEBI" id="CHEBI:15379"/>
        <dbReference type="ChEBI" id="CHEBI:33737"/>
        <dbReference type="ChEBI" id="CHEBI:33738"/>
        <dbReference type="ChEBI" id="CHEBI:64694"/>
        <dbReference type="ChEBI" id="CHEBI:78396"/>
        <dbReference type="EC" id="1.14.15.45"/>
    </reaction>
</comment>
<feature type="domain" description="FAD-binding" evidence="13">
    <location>
        <begin position="342"/>
        <end position="425"/>
    </location>
</feature>
<dbReference type="Pfam" id="PF01494">
    <property type="entry name" value="FAD_binding_3"/>
    <property type="match status" value="2"/>
</dbReference>
<keyword evidence="9 12" id="KW-0503">Monooxygenase</keyword>
<dbReference type="GO" id="GO:0031314">
    <property type="term" value="C:extrinsic component of mitochondrial inner membrane"/>
    <property type="evidence" value="ECO:0007669"/>
    <property type="project" value="UniProtKB-UniRule"/>
</dbReference>
<evidence type="ECO:0000256" key="11">
    <source>
        <dbReference type="ARBA" id="ARBA00023136"/>
    </source>
</evidence>
<dbReference type="PANTHER" id="PTHR43876:SF7">
    <property type="entry name" value="UBIQUINONE BIOSYNTHESIS MONOOXYGENASE COQ6, MITOCHONDRIAL"/>
    <property type="match status" value="1"/>
</dbReference>
<evidence type="ECO:0000256" key="10">
    <source>
        <dbReference type="ARBA" id="ARBA00023128"/>
    </source>
</evidence>
<dbReference type="InterPro" id="IPR018168">
    <property type="entry name" value="Ubi_Hdrlase_CS"/>
</dbReference>
<evidence type="ECO:0000256" key="3">
    <source>
        <dbReference type="ARBA" id="ARBA00022630"/>
    </source>
</evidence>
<dbReference type="SUPFAM" id="SSF51905">
    <property type="entry name" value="FAD/NAD(P)-binding domain"/>
    <property type="match status" value="1"/>
</dbReference>
<dbReference type="InterPro" id="IPR002938">
    <property type="entry name" value="FAD-bd"/>
</dbReference>
<keyword evidence="8 12" id="KW-0560">Oxidoreductase</keyword>
<proteinExistence type="inferred from homology"/>
<comment type="similarity">
    <text evidence="2 12">Belongs to the UbiH/COQ6 family.</text>
</comment>
<dbReference type="GeneID" id="111130282"/>
<dbReference type="NCBIfam" id="TIGR01988">
    <property type="entry name" value="Ubi-OHases"/>
    <property type="match status" value="1"/>
</dbReference>
<dbReference type="InterPro" id="IPR000689">
    <property type="entry name" value="UbQ_mOase_COQ6"/>
</dbReference>
<dbReference type="Proteomes" id="UP000694844">
    <property type="component" value="Chromosome 4"/>
</dbReference>
<dbReference type="PROSITE" id="PS01304">
    <property type="entry name" value="UBIH"/>
    <property type="match status" value="1"/>
</dbReference>
<feature type="domain" description="FAD-binding" evidence="13">
    <location>
        <begin position="35"/>
        <end position="300"/>
    </location>
</feature>
<dbReference type="EC" id="1.14.15.46" evidence="12"/>